<dbReference type="Pfam" id="PF14868">
    <property type="entry name" value="DUF4487"/>
    <property type="match status" value="1"/>
</dbReference>
<dbReference type="EMBL" id="JAHIBW010000019">
    <property type="protein sequence ID" value="KAG7301501.1"/>
    <property type="molecule type" value="Genomic_DNA"/>
</dbReference>
<dbReference type="InterPro" id="IPR027902">
    <property type="entry name" value="DUF4487"/>
</dbReference>
<sequence length="900" mass="102161">MDNSQSSDTFSTTPSYTLRATTKPIDITMYKQLRSTLETEFSKNLLNELQKSTFKSYFSSILRDSSSCIHQSLDIICDLLYEQDVELSRLSGNMEDVIKLLQMLANFLKSVVESSTMSCKHMKSFPVTTGQILVAVFTHCKESELLYGSYLGSLQNQLKELFKTCHDLQLIYLTILEKHFIFDLTQTEEEDILLEALNINIKIGEIVESLDLKTMAEQWKAYTMICEKYSSNVIHNIVFEKCTGSLSKMILKNMSTALEENQEQKMILRSLKVSNFIIKILMKMCTALKSGSLRKHDHVVELLININMNSAPYLVYLKKSPQLVNLINANVVSASESLVSDLLTDKCFAECLLQYDCSPLPGDECLGYILLIISVIKLLLLRNDDKVDAIWLDASTSNLTACIFNMLPYCHTWFNLGLKFPSQHQAAETCGLYEQLLCHAAALAAGAGAGAGAAAYSRLEEGLVEAVLGGDCCAALFAADLWAVLAGMGNSQLNDTQLTNLCHVYQKLEKYDIFTYSPQQVHLSKTIEMLFKLLDKEDKIRFYRQFDLSEENNTGLWTVIKLRYLPATVQGKAEDIVFSKLKSEMNSLFSGNKCSREEINRLIKSMKLISTCSFMKMHTIEEEVINAWLKVCSSNNQMNIIQDALSRSNLWYLEYIRALFSLTEAMIPVLQRNSEGLLKVLHVTLSVITTGNVVMKLISLNLVLKLALYNSPDGYYKNQMDTIFIKIFKQYFNEPNTNFKFKLYETIRAYSTNSRIIDMICKVVSEDPCLEENWKYFMTNGLLSGDRMSWKEQLHQTSQFSYQHKCLQTNNVIVVNDSEDASVEHCGGNFEFGDIDMMLSFDADCEQPAKKPKLESEAEIIVSRLESTALELARVKENISILEYKNRILDVCQQLKNTVS</sequence>
<evidence type="ECO:0000313" key="2">
    <source>
        <dbReference type="Proteomes" id="UP000823941"/>
    </source>
</evidence>
<comment type="caution">
    <text evidence="1">The sequence shown here is derived from an EMBL/GenBank/DDBJ whole genome shotgun (WGS) entry which is preliminary data.</text>
</comment>
<evidence type="ECO:0000313" key="1">
    <source>
        <dbReference type="EMBL" id="KAG7301501.1"/>
    </source>
</evidence>
<keyword evidence="2" id="KW-1185">Reference proteome</keyword>
<proteinExistence type="predicted"/>
<gene>
    <name evidence="1" type="ORF">JYU34_014468</name>
</gene>
<dbReference type="PANTHER" id="PTHR16071">
    <property type="entry name" value="CHROMOSOME 1 OPEN READING FRAME 112"/>
    <property type="match status" value="1"/>
</dbReference>
<dbReference type="Proteomes" id="UP000823941">
    <property type="component" value="Chromosome 19"/>
</dbReference>
<organism evidence="1 2">
    <name type="scientific">Plutella xylostella</name>
    <name type="common">Diamondback moth</name>
    <name type="synonym">Plutella maculipennis</name>
    <dbReference type="NCBI Taxonomy" id="51655"/>
    <lineage>
        <taxon>Eukaryota</taxon>
        <taxon>Metazoa</taxon>
        <taxon>Ecdysozoa</taxon>
        <taxon>Arthropoda</taxon>
        <taxon>Hexapoda</taxon>
        <taxon>Insecta</taxon>
        <taxon>Pterygota</taxon>
        <taxon>Neoptera</taxon>
        <taxon>Endopterygota</taxon>
        <taxon>Lepidoptera</taxon>
        <taxon>Glossata</taxon>
        <taxon>Ditrysia</taxon>
        <taxon>Yponomeutoidea</taxon>
        <taxon>Plutellidae</taxon>
        <taxon>Plutella</taxon>
    </lineage>
</organism>
<reference evidence="1 2" key="1">
    <citation type="submission" date="2021-06" db="EMBL/GenBank/DDBJ databases">
        <title>A haploid diamondback moth (Plutella xylostella L.) genome assembly resolves 31 chromosomes and identifies a diamide resistance mutation.</title>
        <authorList>
            <person name="Ward C.M."/>
            <person name="Perry K.D."/>
            <person name="Baker G."/>
            <person name="Powis K."/>
            <person name="Heckel D.G."/>
            <person name="Baxter S.W."/>
        </authorList>
    </citation>
    <scope>NUCLEOTIDE SEQUENCE [LARGE SCALE GENOMIC DNA]</scope>
    <source>
        <strain evidence="1 2">LV</strain>
        <tissue evidence="1">Single pupa</tissue>
    </source>
</reference>
<accession>A0ABQ7Q8H5</accession>
<protein>
    <submittedName>
        <fullName evidence="1">Uncharacterized protein</fullName>
    </submittedName>
</protein>
<name>A0ABQ7Q8H5_PLUXY</name>
<dbReference type="PANTHER" id="PTHR16071:SF2">
    <property type="entry name" value="FIGNL1-INTERACTING REGULATOR OF RECOMBINATION AND MITOSIS"/>
    <property type="match status" value="1"/>
</dbReference>